<dbReference type="EMBL" id="CAJVPV010003108">
    <property type="protein sequence ID" value="CAG8543441.1"/>
    <property type="molecule type" value="Genomic_DNA"/>
</dbReference>
<dbReference type="OrthoDB" id="2215036at2759"/>
<protein>
    <submittedName>
        <fullName evidence="2">377_t:CDS:1</fullName>
    </submittedName>
</protein>
<reference evidence="2" key="1">
    <citation type="submission" date="2021-06" db="EMBL/GenBank/DDBJ databases">
        <authorList>
            <person name="Kallberg Y."/>
            <person name="Tangrot J."/>
            <person name="Rosling A."/>
        </authorList>
    </citation>
    <scope>NUCLEOTIDE SEQUENCE</scope>
    <source>
        <strain evidence="2">CL551</strain>
    </source>
</reference>
<feature type="domain" description="Exportin-5 C-terminal" evidence="1">
    <location>
        <begin position="2"/>
        <end position="223"/>
    </location>
</feature>
<dbReference type="Gene3D" id="1.25.10.10">
    <property type="entry name" value="Leucine-rich Repeat Variant"/>
    <property type="match status" value="1"/>
</dbReference>
<accession>A0A9N9FMD3</accession>
<gene>
    <name evidence="2" type="ORF">AMORRO_LOCUS5237</name>
</gene>
<dbReference type="Proteomes" id="UP000789342">
    <property type="component" value="Unassembled WGS sequence"/>
</dbReference>
<dbReference type="Pfam" id="PF19273">
    <property type="entry name" value="Exportin-5"/>
    <property type="match status" value="1"/>
</dbReference>
<proteinExistence type="predicted"/>
<evidence type="ECO:0000313" key="3">
    <source>
        <dbReference type="Proteomes" id="UP000789342"/>
    </source>
</evidence>
<comment type="caution">
    <text evidence="2">The sequence shown here is derived from an EMBL/GenBank/DDBJ whole genome shotgun (WGS) entry which is preliminary data.</text>
</comment>
<evidence type="ECO:0000259" key="1">
    <source>
        <dbReference type="Pfam" id="PF19273"/>
    </source>
</evidence>
<name>A0A9N9FMD3_9GLOM</name>
<organism evidence="2 3">
    <name type="scientific">Acaulospora morrowiae</name>
    <dbReference type="NCBI Taxonomy" id="94023"/>
    <lineage>
        <taxon>Eukaryota</taxon>
        <taxon>Fungi</taxon>
        <taxon>Fungi incertae sedis</taxon>
        <taxon>Mucoromycota</taxon>
        <taxon>Glomeromycotina</taxon>
        <taxon>Glomeromycetes</taxon>
        <taxon>Diversisporales</taxon>
        <taxon>Acaulosporaceae</taxon>
        <taxon>Acaulospora</taxon>
    </lineage>
</organism>
<keyword evidence="3" id="KW-1185">Reference proteome</keyword>
<dbReference type="InterPro" id="IPR011989">
    <property type="entry name" value="ARM-like"/>
</dbReference>
<dbReference type="InterPro" id="IPR045478">
    <property type="entry name" value="Exportin-5_C"/>
</dbReference>
<dbReference type="AlphaFoldDB" id="A0A9N9FMD3"/>
<evidence type="ECO:0000313" key="2">
    <source>
        <dbReference type="EMBL" id="CAG8543441.1"/>
    </source>
</evidence>
<sequence>MDEKLSNEWTILAAKGISVSATEEVNEIQNLDLTSDASDEILSEHLLRDLTRAYIGIFDQVYAPTSKKQTDDKVVHASENTELKEYILNYMSITEPFLMSLCHLLTFKDSVTCVRTAQLFSRILPSLVEREILREFVGKALLTAALQALHDGYHKEVHPVIISLITDIYIDLRPVSHVPYETFAQLLNMDHTQLQEFETSLGQATESKSRKNIVKKFLEGITGLSTGEWFKVPDTSSTVSTRRVIYGNYEKPQLGLLDVVGDSAEVGIERWFD</sequence>